<dbReference type="SUPFAM" id="SSF50249">
    <property type="entry name" value="Nucleic acid-binding proteins"/>
    <property type="match status" value="1"/>
</dbReference>
<keyword evidence="6" id="KW-1185">Reference proteome</keyword>
<dbReference type="GO" id="GO:0009295">
    <property type="term" value="C:nucleoid"/>
    <property type="evidence" value="ECO:0007669"/>
    <property type="project" value="TreeGrafter"/>
</dbReference>
<evidence type="ECO:0000313" key="5">
    <source>
        <dbReference type="EMBL" id="QSF25249.1"/>
    </source>
</evidence>
<reference evidence="5" key="1">
    <citation type="submission" date="2017-11" db="EMBL/GenBank/DDBJ databases">
        <authorList>
            <person name="Jian Z."/>
        </authorList>
    </citation>
    <scope>NUCLEOTIDE SEQUENCE [LARGE SCALE GENOMIC DNA]</scope>
    <source>
        <strain evidence="5">YC</strain>
    </source>
</reference>
<proteinExistence type="predicted"/>
<dbReference type="NCBIfam" id="TIGR00621">
    <property type="entry name" value="ssb"/>
    <property type="match status" value="1"/>
</dbReference>
<name>A0A974WLM1_9PROT</name>
<dbReference type="EMBL" id="CP024850">
    <property type="protein sequence ID" value="QSF25249.1"/>
    <property type="molecule type" value="Genomic_DNA"/>
</dbReference>
<evidence type="ECO:0000256" key="4">
    <source>
        <dbReference type="SAM" id="Coils"/>
    </source>
</evidence>
<dbReference type="PANTHER" id="PTHR10302:SF0">
    <property type="entry name" value="SINGLE-STRANDED DNA-BINDING PROTEIN, MITOCHONDRIAL"/>
    <property type="match status" value="1"/>
</dbReference>
<keyword evidence="4" id="KW-0175">Coiled coil</keyword>
<dbReference type="InterPro" id="IPR000424">
    <property type="entry name" value="Primosome_PriB/ssb"/>
</dbReference>
<gene>
    <name evidence="5" type="ORF">CU086_00150</name>
</gene>
<feature type="coiled-coil region" evidence="4">
    <location>
        <begin position="120"/>
        <end position="150"/>
    </location>
</feature>
<dbReference type="InterPro" id="IPR011344">
    <property type="entry name" value="ssDNA-bd"/>
</dbReference>
<evidence type="ECO:0000256" key="3">
    <source>
        <dbReference type="RuleBase" id="RU000524"/>
    </source>
</evidence>
<dbReference type="PANTHER" id="PTHR10302">
    <property type="entry name" value="SINGLE-STRANDED DNA-BINDING PROTEIN"/>
    <property type="match status" value="1"/>
</dbReference>
<protein>
    <recommendedName>
        <fullName evidence="2 3">Single-stranded DNA-binding protein</fullName>
    </recommendedName>
</protein>
<evidence type="ECO:0000256" key="1">
    <source>
        <dbReference type="ARBA" id="ARBA00023125"/>
    </source>
</evidence>
<dbReference type="AlphaFoldDB" id="A0A974WLM1"/>
<dbReference type="Proteomes" id="UP000663075">
    <property type="component" value="Chromosome"/>
</dbReference>
<sequence>MLNKVILIGKIFGDPELRYFKNNNVITIIKLITFENNDEGEKQNSWHRIIINKKYTGLKKNMIILVMGKIKTRRWVKNNKYNYITEIISEDIQIINKDLGKEDNNVLENENNKYYNIEEKENQENHLENYNNNENEIEKIENDEKIELNRNEMIYDDDYDYNNEY</sequence>
<accession>A0A974WLM1</accession>
<dbReference type="GO" id="GO:0006260">
    <property type="term" value="P:DNA replication"/>
    <property type="evidence" value="ECO:0007669"/>
    <property type="project" value="InterPro"/>
</dbReference>
<evidence type="ECO:0000256" key="2">
    <source>
        <dbReference type="PIRNR" id="PIRNR002070"/>
    </source>
</evidence>
<evidence type="ECO:0000313" key="6">
    <source>
        <dbReference type="Proteomes" id="UP000663075"/>
    </source>
</evidence>
<keyword evidence="1 2" id="KW-0238">DNA-binding</keyword>
<dbReference type="Gene3D" id="2.40.50.140">
    <property type="entry name" value="Nucleic acid-binding proteins"/>
    <property type="match status" value="1"/>
</dbReference>
<organism evidence="5 6">
    <name type="scientific">Candidatus Nasuia deltocephalincola</name>
    <dbReference type="NCBI Taxonomy" id="1160784"/>
    <lineage>
        <taxon>Bacteria</taxon>
        <taxon>Pseudomonadati</taxon>
        <taxon>Pseudomonadota</taxon>
        <taxon>Betaproteobacteria</taxon>
        <taxon>Candidatus Nasuia</taxon>
    </lineage>
</organism>
<dbReference type="CDD" id="cd04496">
    <property type="entry name" value="SSB_OBF"/>
    <property type="match status" value="1"/>
</dbReference>
<dbReference type="Pfam" id="PF00436">
    <property type="entry name" value="SSB"/>
    <property type="match status" value="1"/>
</dbReference>
<dbReference type="GO" id="GO:0003697">
    <property type="term" value="F:single-stranded DNA binding"/>
    <property type="evidence" value="ECO:0007669"/>
    <property type="project" value="InterPro"/>
</dbReference>
<dbReference type="InterPro" id="IPR012340">
    <property type="entry name" value="NA-bd_OB-fold"/>
</dbReference>
<dbReference type="PROSITE" id="PS50935">
    <property type="entry name" value="SSB"/>
    <property type="match status" value="1"/>
</dbReference>
<dbReference type="PIRSF" id="PIRSF002070">
    <property type="entry name" value="SSB"/>
    <property type="match status" value="1"/>
</dbReference>